<dbReference type="GO" id="GO:0016020">
    <property type="term" value="C:membrane"/>
    <property type="evidence" value="ECO:0007669"/>
    <property type="project" value="InterPro"/>
</dbReference>
<dbReference type="Gene3D" id="3.30.70.1820">
    <property type="entry name" value="L1 transposable element, RRM domain"/>
    <property type="match status" value="1"/>
</dbReference>
<reference evidence="4" key="1">
    <citation type="journal article" date="2017" name="Nat. Commun.">
        <title>The North American bullfrog draft genome provides insight into hormonal regulation of long noncoding RNA.</title>
        <authorList>
            <person name="Hammond S.A."/>
            <person name="Warren R.L."/>
            <person name="Vandervalk B.P."/>
            <person name="Kucuk E."/>
            <person name="Khan H."/>
            <person name="Gibb E.A."/>
            <person name="Pandoh P."/>
            <person name="Kirk H."/>
            <person name="Zhao Y."/>
            <person name="Jones M."/>
            <person name="Mungall A.J."/>
            <person name="Coope R."/>
            <person name="Pleasance S."/>
            <person name="Moore R.A."/>
            <person name="Holt R.A."/>
            <person name="Round J.M."/>
            <person name="Ohora S."/>
            <person name="Walle B.V."/>
            <person name="Veldhoen N."/>
            <person name="Helbing C.C."/>
            <person name="Birol I."/>
        </authorList>
    </citation>
    <scope>NUCLEOTIDE SEQUENCE [LARGE SCALE GENOMIC DNA]</scope>
</reference>
<feature type="domain" description="MAM" evidence="2">
    <location>
        <begin position="24"/>
        <end position="77"/>
    </location>
</feature>
<dbReference type="Pfam" id="PF00629">
    <property type="entry name" value="MAM"/>
    <property type="match status" value="1"/>
</dbReference>
<dbReference type="Proteomes" id="UP000228934">
    <property type="component" value="Unassembled WGS sequence"/>
</dbReference>
<dbReference type="InterPro" id="IPR013320">
    <property type="entry name" value="ConA-like_dom_sf"/>
</dbReference>
<dbReference type="SUPFAM" id="SSF49899">
    <property type="entry name" value="Concanavalin A-like lectins/glucanases"/>
    <property type="match status" value="1"/>
</dbReference>
<evidence type="ECO:0000313" key="3">
    <source>
        <dbReference type="EMBL" id="PIO28748.1"/>
    </source>
</evidence>
<keyword evidence="4" id="KW-1185">Reference proteome</keyword>
<dbReference type="Gene3D" id="2.60.120.200">
    <property type="match status" value="1"/>
</dbReference>
<gene>
    <name evidence="3" type="ORF">AB205_0221580</name>
</gene>
<dbReference type="PANTHER" id="PTHR11505">
    <property type="entry name" value="L1 TRANSPOSABLE ELEMENT-RELATED"/>
    <property type="match status" value="1"/>
</dbReference>
<evidence type="ECO:0000256" key="1">
    <source>
        <dbReference type="SAM" id="MobiDB-lite"/>
    </source>
</evidence>
<protein>
    <recommendedName>
        <fullName evidence="2">MAM domain-containing protein</fullName>
    </recommendedName>
</protein>
<dbReference type="EMBL" id="KV937637">
    <property type="protein sequence ID" value="PIO28748.1"/>
    <property type="molecule type" value="Genomic_DNA"/>
</dbReference>
<evidence type="ECO:0000259" key="2">
    <source>
        <dbReference type="Pfam" id="PF00629"/>
    </source>
</evidence>
<feature type="region of interest" description="Disordered" evidence="1">
    <location>
        <begin position="119"/>
        <end position="164"/>
    </location>
</feature>
<dbReference type="OrthoDB" id="9909705at2759"/>
<evidence type="ECO:0000313" key="4">
    <source>
        <dbReference type="Proteomes" id="UP000228934"/>
    </source>
</evidence>
<name>A0A2G9RLI4_AQUCT</name>
<dbReference type="InterPro" id="IPR000998">
    <property type="entry name" value="MAM_dom"/>
</dbReference>
<accession>A0A2G9RLI4</accession>
<proteinExistence type="predicted"/>
<sequence>MSVPANAGLRKDIGRLSFSLSNIKADNNLCLAFTYQLTGDKIGKLRVFVNESKNPAWEEYKSRDERWRIAKIEIPKTYNRTTQTREPDFIPGDRKHPLDLGVQKGSEITHYFLRQHAASSPATPAKMAPPRVPPTNAAASAKKSAQPGTNAGGDRPASDDRSASPILSPVILITDTQSSCSHTRETGGNMEGSLRDILSGLPTRQDLQEMAASIVNALSRELHDLRQQVDTVDERVTVLESSASTSDARIAAMEQEQRGFRRHLVDIQLKLDDGENRSRRNNLRLRGIPEATMGSDLRATVVAILNQVLGKPPAAELELDRVHRIPGPRIPPAASQDPDATDLPRDVLCRVHFFTIKEEIMRLAWERGPIDFDGALIRIYPDISRQTRAMRGLMRPLLEVIRAAEATYRWGHPFHLIVRRQGAEFYLRSPDQLPDLFSFLAKPPITFEAERGKGKAGEIALDNVFLVTSPCPED</sequence>
<dbReference type="InterPro" id="IPR004244">
    <property type="entry name" value="Transposase_22"/>
</dbReference>
<dbReference type="AlphaFoldDB" id="A0A2G9RLI4"/>
<organism evidence="3 4">
    <name type="scientific">Aquarana catesbeiana</name>
    <name type="common">American bullfrog</name>
    <name type="synonym">Rana catesbeiana</name>
    <dbReference type="NCBI Taxonomy" id="8400"/>
    <lineage>
        <taxon>Eukaryota</taxon>
        <taxon>Metazoa</taxon>
        <taxon>Chordata</taxon>
        <taxon>Craniata</taxon>
        <taxon>Vertebrata</taxon>
        <taxon>Euteleostomi</taxon>
        <taxon>Amphibia</taxon>
        <taxon>Batrachia</taxon>
        <taxon>Anura</taxon>
        <taxon>Neobatrachia</taxon>
        <taxon>Ranoidea</taxon>
        <taxon>Ranidae</taxon>
        <taxon>Aquarana</taxon>
    </lineage>
</organism>